<comment type="subunit">
    <text evidence="6">Part of the 30S ribosomal subunit.</text>
</comment>
<dbReference type="InterPro" id="IPR035987">
    <property type="entry name" value="Ribosomal_uS8_sf"/>
</dbReference>
<comment type="caution">
    <text evidence="7">The sequence shown here is derived from an EMBL/GenBank/DDBJ whole genome shotgun (WGS) entry which is preliminary data.</text>
</comment>
<dbReference type="EMBL" id="MSDW01000001">
    <property type="protein sequence ID" value="OKY78901.1"/>
    <property type="molecule type" value="Genomic_DNA"/>
</dbReference>
<organism evidence="7 8">
    <name type="scientific">Methanohalarchaeum thermophilum</name>
    <dbReference type="NCBI Taxonomy" id="1903181"/>
    <lineage>
        <taxon>Archaea</taxon>
        <taxon>Methanobacteriati</taxon>
        <taxon>Methanobacteriota</taxon>
        <taxon>Methanonatronarchaeia</taxon>
        <taxon>Methanonatronarchaeales</taxon>
        <taxon>Methanonatronarchaeaceae</taxon>
        <taxon>Candidatus Methanohalarchaeum</taxon>
    </lineage>
</organism>
<keyword evidence="8" id="KW-1185">Reference proteome</keyword>
<keyword evidence="2 6" id="KW-0699">rRNA-binding</keyword>
<dbReference type="InParanoid" id="A0A1Q6DX30"/>
<dbReference type="GO" id="GO:1990904">
    <property type="term" value="C:ribonucleoprotein complex"/>
    <property type="evidence" value="ECO:0007669"/>
    <property type="project" value="UniProtKB-KW"/>
</dbReference>
<keyword evidence="3 6" id="KW-0694">RNA-binding</keyword>
<dbReference type="GO" id="GO:0005840">
    <property type="term" value="C:ribosome"/>
    <property type="evidence" value="ECO:0007669"/>
    <property type="project" value="UniProtKB-KW"/>
</dbReference>
<dbReference type="Proteomes" id="UP000185744">
    <property type="component" value="Unassembled WGS sequence"/>
</dbReference>
<evidence type="ECO:0000256" key="6">
    <source>
        <dbReference type="HAMAP-Rule" id="MF_01302"/>
    </source>
</evidence>
<evidence type="ECO:0000313" key="8">
    <source>
        <dbReference type="Proteomes" id="UP000185744"/>
    </source>
</evidence>
<comment type="similarity">
    <text evidence="1 6">Belongs to the universal ribosomal protein uS8 family.</text>
</comment>
<dbReference type="FunCoup" id="A0A1Q6DX30">
    <property type="interactions" value="149"/>
</dbReference>
<dbReference type="InterPro" id="IPR000630">
    <property type="entry name" value="Ribosomal_uS8"/>
</dbReference>
<protein>
    <recommendedName>
        <fullName evidence="6">Small ribosomal subunit protein uS8</fullName>
    </recommendedName>
</protein>
<evidence type="ECO:0000256" key="5">
    <source>
        <dbReference type="ARBA" id="ARBA00023274"/>
    </source>
</evidence>
<evidence type="ECO:0000256" key="1">
    <source>
        <dbReference type="ARBA" id="ARBA00006471"/>
    </source>
</evidence>
<keyword evidence="4 6" id="KW-0689">Ribosomal protein</keyword>
<evidence type="ECO:0000313" key="7">
    <source>
        <dbReference type="EMBL" id="OKY78901.1"/>
    </source>
</evidence>
<dbReference type="GO" id="GO:0003735">
    <property type="term" value="F:structural constituent of ribosome"/>
    <property type="evidence" value="ECO:0007669"/>
    <property type="project" value="InterPro"/>
</dbReference>
<dbReference type="Pfam" id="PF00410">
    <property type="entry name" value="Ribosomal_S8"/>
    <property type="match status" value="1"/>
</dbReference>
<dbReference type="NCBIfam" id="NF003115">
    <property type="entry name" value="PRK04034.1"/>
    <property type="match status" value="1"/>
</dbReference>
<keyword evidence="5 6" id="KW-0687">Ribonucleoprotein</keyword>
<dbReference type="AlphaFoldDB" id="A0A1Q6DX30"/>
<sequence length="129" mass="14446">MQMNPLSDSLSTIDNAEKSGKLKCTVEPASKLIGNVLNVMQENDYIGGYELVEDNKGGKFEVTLNGNINKCKSIKPQFSTRKDEFEKWEKRFLPGRDFGVLILTTSKGVRSHREARKDGIGGKLLAYVY</sequence>
<dbReference type="Gene3D" id="3.30.1370.30">
    <property type="match status" value="1"/>
</dbReference>
<dbReference type="Gene3D" id="3.30.1490.10">
    <property type="match status" value="1"/>
</dbReference>
<dbReference type="HAMAP" id="MF_01302_A">
    <property type="entry name" value="Ribosomal_uS8_A"/>
    <property type="match status" value="1"/>
</dbReference>
<dbReference type="SUPFAM" id="SSF56047">
    <property type="entry name" value="Ribosomal protein S8"/>
    <property type="match status" value="1"/>
</dbReference>
<comment type="function">
    <text evidence="6">One of the primary rRNA binding proteins, it binds directly to 16S rRNA central domain where it helps coordinate assembly of the platform of the 30S subunit.</text>
</comment>
<dbReference type="GO" id="GO:0006412">
    <property type="term" value="P:translation"/>
    <property type="evidence" value="ECO:0007669"/>
    <property type="project" value="UniProtKB-UniRule"/>
</dbReference>
<reference evidence="7" key="1">
    <citation type="submission" date="2016-12" db="EMBL/GenBank/DDBJ databases">
        <title>Discovery of methanogenic haloarchaea.</title>
        <authorList>
            <person name="Sorokin D.Y."/>
            <person name="Makarova K.S."/>
            <person name="Abbas B."/>
            <person name="Ferrer M."/>
            <person name="Golyshin P.N."/>
        </authorList>
    </citation>
    <scope>NUCLEOTIDE SEQUENCE [LARGE SCALE GENOMIC DNA]</scope>
    <source>
        <strain evidence="7">HMET1</strain>
    </source>
</reference>
<dbReference type="STRING" id="1903181.BTN85_1405"/>
<gene>
    <name evidence="6" type="primary">rps8</name>
    <name evidence="7" type="ORF">BTN85_1405</name>
</gene>
<dbReference type="PANTHER" id="PTHR11758">
    <property type="entry name" value="40S RIBOSOMAL PROTEIN S15A"/>
    <property type="match status" value="1"/>
</dbReference>
<accession>A0A1Q6DX30</accession>
<evidence type="ECO:0000256" key="2">
    <source>
        <dbReference type="ARBA" id="ARBA00022730"/>
    </source>
</evidence>
<name>A0A1Q6DX30_METT1</name>
<evidence type="ECO:0000256" key="4">
    <source>
        <dbReference type="ARBA" id="ARBA00022980"/>
    </source>
</evidence>
<proteinExistence type="inferred from homology"/>
<dbReference type="GO" id="GO:0019843">
    <property type="term" value="F:rRNA binding"/>
    <property type="evidence" value="ECO:0007669"/>
    <property type="project" value="UniProtKB-UniRule"/>
</dbReference>
<evidence type="ECO:0000256" key="3">
    <source>
        <dbReference type="ARBA" id="ARBA00022884"/>
    </source>
</evidence>